<dbReference type="Gene3D" id="3.90.70.200">
    <property type="entry name" value="Plus-3 domain"/>
    <property type="match status" value="1"/>
</dbReference>
<evidence type="ECO:0000256" key="3">
    <source>
        <dbReference type="ARBA" id="ARBA00023163"/>
    </source>
</evidence>
<feature type="domain" description="Plus3" evidence="6">
    <location>
        <begin position="276"/>
        <end position="409"/>
    </location>
</feature>
<keyword evidence="2" id="KW-0805">Transcription regulation</keyword>
<feature type="compositionally biased region" description="Acidic residues" evidence="5">
    <location>
        <begin position="49"/>
        <end position="61"/>
    </location>
</feature>
<feature type="compositionally biased region" description="Basic and acidic residues" evidence="5">
    <location>
        <begin position="270"/>
        <end position="280"/>
    </location>
</feature>
<feature type="compositionally biased region" description="Basic and acidic residues" evidence="5">
    <location>
        <begin position="127"/>
        <end position="143"/>
    </location>
</feature>
<comment type="subcellular location">
    <subcellularLocation>
        <location evidence="1">Nucleus</location>
    </subcellularLocation>
</comment>
<dbReference type="SUPFAM" id="SSF159042">
    <property type="entry name" value="Plus3-like"/>
    <property type="match status" value="1"/>
</dbReference>
<dbReference type="InterPro" id="IPR036128">
    <property type="entry name" value="Plus3-like_sf"/>
</dbReference>
<dbReference type="GO" id="GO:1990269">
    <property type="term" value="F:RNA polymerase II C-terminal domain phosphoserine binding"/>
    <property type="evidence" value="ECO:0007669"/>
    <property type="project" value="TreeGrafter"/>
</dbReference>
<protein>
    <submittedName>
        <fullName evidence="8">Plus3 domain-containing protein</fullName>
    </submittedName>
</protein>
<feature type="compositionally biased region" description="Basic and acidic residues" evidence="5">
    <location>
        <begin position="189"/>
        <end position="198"/>
    </location>
</feature>
<keyword evidence="4" id="KW-0539">Nucleus</keyword>
<sequence length="454" mass="50986">MSDSSSPSDSDYDEPVNRTSDSDEAPRGKAKTKKTKAGKALHSGSESDPPSESDHEEDDEEKSSAARKRTKPTPVRSTKRTKRTRSDSNSDDEMFRKLEADGIEMNAEERANYLEMSEKMREEFIYQKTIDMEDKKHREEIQTKIRLRKPGKPVKAPPKPTSDSDDDDRSPSPKGASPAKGSDSEYDAEFQRPSEIDKKRKQKSALSDLLSKRREKEKKEAKKVAQLSASARDGDESDSSASSSSSSSSSRSSSPSSVSSHARSATPEQEVPKKQVENKQELEQARISRFRLAKFVHAPFFKKALVGCYVRVGELPPSASGNALRIGLVLDVVETAKTYNVEGQRTNKGLKLRFGARDERTIRLEFISNQQFTEKDFTEWLSVMKNTGATLPNIDQLEKKAKEIKEASNHSYTDAEVDAMLVERKRFEQKTGNFAAKKSQLLTEKDCHKWVKSF</sequence>
<feature type="region of interest" description="Disordered" evidence="5">
    <location>
        <begin position="1"/>
        <end position="106"/>
    </location>
</feature>
<evidence type="ECO:0000313" key="7">
    <source>
        <dbReference type="Proteomes" id="UP000887575"/>
    </source>
</evidence>
<feature type="compositionally biased region" description="Basic and acidic residues" evidence="5">
    <location>
        <begin position="84"/>
        <end position="100"/>
    </location>
</feature>
<dbReference type="WBParaSite" id="MBELARI_LOCUS15146">
    <property type="protein sequence ID" value="MBELARI_LOCUS15146"/>
    <property type="gene ID" value="MBELARI_LOCUS15146"/>
</dbReference>
<feature type="region of interest" description="Disordered" evidence="5">
    <location>
        <begin position="127"/>
        <end position="280"/>
    </location>
</feature>
<evidence type="ECO:0000259" key="6">
    <source>
        <dbReference type="PROSITE" id="PS51360"/>
    </source>
</evidence>
<evidence type="ECO:0000256" key="2">
    <source>
        <dbReference type="ARBA" id="ARBA00023015"/>
    </source>
</evidence>
<dbReference type="PROSITE" id="PS51360">
    <property type="entry name" value="PLUS3"/>
    <property type="match status" value="1"/>
</dbReference>
<organism evidence="7 8">
    <name type="scientific">Mesorhabditis belari</name>
    <dbReference type="NCBI Taxonomy" id="2138241"/>
    <lineage>
        <taxon>Eukaryota</taxon>
        <taxon>Metazoa</taxon>
        <taxon>Ecdysozoa</taxon>
        <taxon>Nematoda</taxon>
        <taxon>Chromadorea</taxon>
        <taxon>Rhabditida</taxon>
        <taxon>Rhabditina</taxon>
        <taxon>Rhabditomorpha</taxon>
        <taxon>Rhabditoidea</taxon>
        <taxon>Rhabditidae</taxon>
        <taxon>Mesorhabditinae</taxon>
        <taxon>Mesorhabditis</taxon>
    </lineage>
</organism>
<dbReference type="PANTHER" id="PTHR13115:SF8">
    <property type="entry name" value="RNA POLYMERASE-ASSOCIATED PROTEIN RTF1 HOMOLOG"/>
    <property type="match status" value="1"/>
</dbReference>
<evidence type="ECO:0000256" key="1">
    <source>
        <dbReference type="ARBA" id="ARBA00004123"/>
    </source>
</evidence>
<dbReference type="AlphaFoldDB" id="A0AAF3EM70"/>
<dbReference type="SMART" id="SM00719">
    <property type="entry name" value="Plus3"/>
    <property type="match status" value="1"/>
</dbReference>
<dbReference type="GO" id="GO:0003677">
    <property type="term" value="F:DNA binding"/>
    <property type="evidence" value="ECO:0007669"/>
    <property type="project" value="InterPro"/>
</dbReference>
<reference evidence="8" key="1">
    <citation type="submission" date="2024-02" db="UniProtKB">
        <authorList>
            <consortium name="WormBaseParasite"/>
        </authorList>
    </citation>
    <scope>IDENTIFICATION</scope>
</reference>
<name>A0AAF3EM70_9BILA</name>
<evidence type="ECO:0000313" key="8">
    <source>
        <dbReference type="WBParaSite" id="MBELARI_LOCUS15146"/>
    </source>
</evidence>
<accession>A0AAF3EM70</accession>
<evidence type="ECO:0000256" key="5">
    <source>
        <dbReference type="SAM" id="MobiDB-lite"/>
    </source>
</evidence>
<dbReference type="PANTHER" id="PTHR13115">
    <property type="entry name" value="RNA POLYMERASE-ASSOCIATED PROTEIN RTF1 HOMOLOG"/>
    <property type="match status" value="1"/>
</dbReference>
<proteinExistence type="predicted"/>
<feature type="compositionally biased region" description="Basic residues" evidence="5">
    <location>
        <begin position="65"/>
        <end position="83"/>
    </location>
</feature>
<feature type="compositionally biased region" description="Basic and acidic residues" evidence="5">
    <location>
        <begin position="210"/>
        <end position="223"/>
    </location>
</feature>
<keyword evidence="3" id="KW-0804">Transcription</keyword>
<feature type="compositionally biased region" description="Basic residues" evidence="5">
    <location>
        <begin position="28"/>
        <end position="39"/>
    </location>
</feature>
<feature type="compositionally biased region" description="Low complexity" evidence="5">
    <location>
        <begin position="239"/>
        <end position="265"/>
    </location>
</feature>
<dbReference type="Proteomes" id="UP000887575">
    <property type="component" value="Unassembled WGS sequence"/>
</dbReference>
<evidence type="ECO:0000256" key="4">
    <source>
        <dbReference type="ARBA" id="ARBA00023242"/>
    </source>
</evidence>
<dbReference type="InterPro" id="IPR004343">
    <property type="entry name" value="Plus-3_dom"/>
</dbReference>
<dbReference type="Pfam" id="PF03126">
    <property type="entry name" value="Plus-3"/>
    <property type="match status" value="1"/>
</dbReference>
<keyword evidence="7" id="KW-1185">Reference proteome</keyword>
<dbReference type="GO" id="GO:0016593">
    <property type="term" value="C:Cdc73/Paf1 complex"/>
    <property type="evidence" value="ECO:0007669"/>
    <property type="project" value="TreeGrafter"/>
</dbReference>